<dbReference type="GO" id="GO:0006351">
    <property type="term" value="P:DNA-templated transcription"/>
    <property type="evidence" value="ECO:0007669"/>
    <property type="project" value="TreeGrafter"/>
</dbReference>
<keyword evidence="2" id="KW-0805">Transcription regulation</keyword>
<dbReference type="PANTHER" id="PTHR30537:SF5">
    <property type="entry name" value="HTH-TYPE TRANSCRIPTIONAL ACTIVATOR TTDR-RELATED"/>
    <property type="match status" value="1"/>
</dbReference>
<dbReference type="EMBL" id="QQSY01000001">
    <property type="protein sequence ID" value="RDJ00521.1"/>
    <property type="molecule type" value="Genomic_DNA"/>
</dbReference>
<keyword evidence="3" id="KW-0238">DNA-binding</keyword>
<evidence type="ECO:0000313" key="7">
    <source>
        <dbReference type="Proteomes" id="UP000254711"/>
    </source>
</evidence>
<feature type="domain" description="HTH lysR-type" evidence="5">
    <location>
        <begin position="1"/>
        <end position="59"/>
    </location>
</feature>
<dbReference type="CDD" id="cd08477">
    <property type="entry name" value="PBP2_CrgA_like_8"/>
    <property type="match status" value="1"/>
</dbReference>
<dbReference type="GO" id="GO:0043565">
    <property type="term" value="F:sequence-specific DNA binding"/>
    <property type="evidence" value="ECO:0007669"/>
    <property type="project" value="TreeGrafter"/>
</dbReference>
<dbReference type="AlphaFoldDB" id="A0A370KEI9"/>
<comment type="similarity">
    <text evidence="1">Belongs to the LysR transcriptional regulatory family.</text>
</comment>
<sequence>MDALASMAMFVRVVESGSFSAAADASGVSPTMAGKHIRAIEQRLGARLLHRTTRRQQLTEVGRLYYERCKQVLADVELAEASASELQATPRGRLRLTAPMSFGSRRLTPALTDYLQRYPDVSVDLTLDNRVVDVVGEGYELAIRIGAIDDPQLVARPLLPYRMLLVASPGYLARHGTPQHPRDLSTHVCLGLSNWRRRDQWRLTGADGEICDVPVHGRLSVDHGDALRVAALHDAGIVLQPEVLLADDLEAGRLESVLPGWAPPATPMHLLYAPDRRPTAKLRSMIDFLLERFGARSEQSHAE</sequence>
<evidence type="ECO:0000256" key="1">
    <source>
        <dbReference type="ARBA" id="ARBA00009437"/>
    </source>
</evidence>
<dbReference type="OrthoDB" id="9810065at2"/>
<protein>
    <submittedName>
        <fullName evidence="6">LysR family transcriptional regulator</fullName>
    </submittedName>
</protein>
<evidence type="ECO:0000313" key="6">
    <source>
        <dbReference type="EMBL" id="RDJ00521.1"/>
    </source>
</evidence>
<proteinExistence type="inferred from homology"/>
<evidence type="ECO:0000256" key="4">
    <source>
        <dbReference type="ARBA" id="ARBA00023163"/>
    </source>
</evidence>
<dbReference type="PANTHER" id="PTHR30537">
    <property type="entry name" value="HTH-TYPE TRANSCRIPTIONAL REGULATOR"/>
    <property type="match status" value="1"/>
</dbReference>
<accession>A0A370KEI9</accession>
<dbReference type="FunFam" id="3.40.190.290:FF:000001">
    <property type="entry name" value="Transcriptional regulator, LysR family"/>
    <property type="match status" value="1"/>
</dbReference>
<dbReference type="Pfam" id="PF03466">
    <property type="entry name" value="LysR_substrate"/>
    <property type="match status" value="1"/>
</dbReference>
<dbReference type="Proteomes" id="UP000254711">
    <property type="component" value="Unassembled WGS sequence"/>
</dbReference>
<reference evidence="6 7" key="1">
    <citation type="submission" date="2018-07" db="EMBL/GenBank/DDBJ databases">
        <title>Dyella solisilvae sp. nov., isolated from the pine and broad-leaved mixed forest soil.</title>
        <authorList>
            <person name="Gao Z."/>
            <person name="Qiu L."/>
        </authorList>
    </citation>
    <scope>NUCLEOTIDE SEQUENCE [LARGE SCALE GENOMIC DNA]</scope>
    <source>
        <strain evidence="6 7">DHG54</strain>
    </source>
</reference>
<organism evidence="6 7">
    <name type="scientific">Dyella solisilvae</name>
    <dbReference type="NCBI Taxonomy" id="1920168"/>
    <lineage>
        <taxon>Bacteria</taxon>
        <taxon>Pseudomonadati</taxon>
        <taxon>Pseudomonadota</taxon>
        <taxon>Gammaproteobacteria</taxon>
        <taxon>Lysobacterales</taxon>
        <taxon>Rhodanobacteraceae</taxon>
        <taxon>Dyella</taxon>
    </lineage>
</organism>
<dbReference type="InterPro" id="IPR036390">
    <property type="entry name" value="WH_DNA-bd_sf"/>
</dbReference>
<dbReference type="RefSeq" id="WP_114824245.1">
    <property type="nucleotide sequence ID" value="NZ_QQSY01000001.1"/>
</dbReference>
<dbReference type="InterPro" id="IPR000847">
    <property type="entry name" value="LysR_HTH_N"/>
</dbReference>
<dbReference type="SUPFAM" id="SSF46785">
    <property type="entry name" value="Winged helix' DNA-binding domain"/>
    <property type="match status" value="1"/>
</dbReference>
<comment type="caution">
    <text evidence="6">The sequence shown here is derived from an EMBL/GenBank/DDBJ whole genome shotgun (WGS) entry which is preliminary data.</text>
</comment>
<dbReference type="InterPro" id="IPR005119">
    <property type="entry name" value="LysR_subst-bd"/>
</dbReference>
<dbReference type="PROSITE" id="PS50931">
    <property type="entry name" value="HTH_LYSR"/>
    <property type="match status" value="1"/>
</dbReference>
<dbReference type="FunFam" id="1.10.10.10:FF:000001">
    <property type="entry name" value="LysR family transcriptional regulator"/>
    <property type="match status" value="1"/>
</dbReference>
<dbReference type="InterPro" id="IPR036388">
    <property type="entry name" value="WH-like_DNA-bd_sf"/>
</dbReference>
<evidence type="ECO:0000256" key="2">
    <source>
        <dbReference type="ARBA" id="ARBA00023015"/>
    </source>
</evidence>
<keyword evidence="4" id="KW-0804">Transcription</keyword>
<keyword evidence="7" id="KW-1185">Reference proteome</keyword>
<dbReference type="GO" id="GO:0003700">
    <property type="term" value="F:DNA-binding transcription factor activity"/>
    <property type="evidence" value="ECO:0007669"/>
    <property type="project" value="InterPro"/>
</dbReference>
<dbReference type="Gene3D" id="1.10.10.10">
    <property type="entry name" value="Winged helix-like DNA-binding domain superfamily/Winged helix DNA-binding domain"/>
    <property type="match status" value="1"/>
</dbReference>
<evidence type="ECO:0000259" key="5">
    <source>
        <dbReference type="PROSITE" id="PS50931"/>
    </source>
</evidence>
<dbReference type="Gene3D" id="3.40.190.290">
    <property type="match status" value="1"/>
</dbReference>
<dbReference type="InterPro" id="IPR058163">
    <property type="entry name" value="LysR-type_TF_proteobact-type"/>
</dbReference>
<gene>
    <name evidence="6" type="ORF">DVT68_06945</name>
</gene>
<evidence type="ECO:0000256" key="3">
    <source>
        <dbReference type="ARBA" id="ARBA00023125"/>
    </source>
</evidence>
<dbReference type="Pfam" id="PF00126">
    <property type="entry name" value="HTH_1"/>
    <property type="match status" value="1"/>
</dbReference>
<name>A0A370KEI9_9GAMM</name>
<dbReference type="SUPFAM" id="SSF53850">
    <property type="entry name" value="Periplasmic binding protein-like II"/>
    <property type="match status" value="1"/>
</dbReference>